<proteinExistence type="predicted"/>
<gene>
    <name evidence="2" type="ORF">GCM10022236_01250</name>
</gene>
<reference evidence="3" key="1">
    <citation type="journal article" date="2019" name="Int. J. Syst. Evol. Microbiol.">
        <title>The Global Catalogue of Microorganisms (GCM) 10K type strain sequencing project: providing services to taxonomists for standard genome sequencing and annotation.</title>
        <authorList>
            <consortium name="The Broad Institute Genomics Platform"/>
            <consortium name="The Broad Institute Genome Sequencing Center for Infectious Disease"/>
            <person name="Wu L."/>
            <person name="Ma J."/>
        </authorList>
    </citation>
    <scope>NUCLEOTIDE SEQUENCE [LARGE SCALE GENOMIC DNA]</scope>
    <source>
        <strain evidence="3">JCM 16929</strain>
    </source>
</reference>
<feature type="transmembrane region" description="Helical" evidence="1">
    <location>
        <begin position="217"/>
        <end position="235"/>
    </location>
</feature>
<evidence type="ECO:0000313" key="2">
    <source>
        <dbReference type="EMBL" id="GAA3603231.1"/>
    </source>
</evidence>
<name>A0ABP6Z9X4_9ACTN</name>
<evidence type="ECO:0008006" key="4">
    <source>
        <dbReference type="Google" id="ProtNLM"/>
    </source>
</evidence>
<keyword evidence="1" id="KW-0472">Membrane</keyword>
<dbReference type="InterPro" id="IPR025495">
    <property type="entry name" value="DUF4386"/>
</dbReference>
<dbReference type="Pfam" id="PF14329">
    <property type="entry name" value="DUF4386"/>
    <property type="match status" value="1"/>
</dbReference>
<keyword evidence="1" id="KW-0812">Transmembrane</keyword>
<protein>
    <recommendedName>
        <fullName evidence="4">DUF4386 domain-containing protein</fullName>
    </recommendedName>
</protein>
<keyword evidence="1" id="KW-1133">Transmembrane helix</keyword>
<evidence type="ECO:0000256" key="1">
    <source>
        <dbReference type="SAM" id="Phobius"/>
    </source>
</evidence>
<feature type="transmembrane region" description="Helical" evidence="1">
    <location>
        <begin position="99"/>
        <end position="122"/>
    </location>
</feature>
<feature type="transmembrane region" description="Helical" evidence="1">
    <location>
        <begin position="142"/>
        <end position="164"/>
    </location>
</feature>
<dbReference type="EMBL" id="BAABAB010000002">
    <property type="protein sequence ID" value="GAA3603231.1"/>
    <property type="molecule type" value="Genomic_DNA"/>
</dbReference>
<keyword evidence="3" id="KW-1185">Reference proteome</keyword>
<organism evidence="2 3">
    <name type="scientific">Microlunatus ginsengisoli</name>
    <dbReference type="NCBI Taxonomy" id="363863"/>
    <lineage>
        <taxon>Bacteria</taxon>
        <taxon>Bacillati</taxon>
        <taxon>Actinomycetota</taxon>
        <taxon>Actinomycetes</taxon>
        <taxon>Propionibacteriales</taxon>
        <taxon>Propionibacteriaceae</taxon>
        <taxon>Microlunatus</taxon>
    </lineage>
</organism>
<accession>A0ABP6Z9X4</accession>
<comment type="caution">
    <text evidence="2">The sequence shown here is derived from an EMBL/GenBank/DDBJ whole genome shotgun (WGS) entry which is preliminary data.</text>
</comment>
<feature type="transmembrane region" description="Helical" evidence="1">
    <location>
        <begin position="62"/>
        <end position="87"/>
    </location>
</feature>
<evidence type="ECO:0000313" key="3">
    <source>
        <dbReference type="Proteomes" id="UP001501490"/>
    </source>
</evidence>
<sequence>MNNRYFADATGEGVANDQKTARTFGVLFIVTFLTSIPAALLLQPVLNDPAGYLTGAGQGTQIRLAVFLEFLLIIANVGTAVVLYPIARRRSKILAIGYVAARIIECVFIAAGILFMLGLVSLHHDSPGSTDLALMLAALKDWTFLLGPGLVVPLGNGLILGYLMYSSGLVPRRMTWLGMIGGPLLLVGNLGVLFGLWQPTAAAGLFVAPEFLWELLLGMYAALWGLRCAAPVVAGSER</sequence>
<feature type="transmembrane region" description="Helical" evidence="1">
    <location>
        <begin position="176"/>
        <end position="197"/>
    </location>
</feature>
<feature type="transmembrane region" description="Helical" evidence="1">
    <location>
        <begin position="21"/>
        <end position="42"/>
    </location>
</feature>
<dbReference type="Proteomes" id="UP001501490">
    <property type="component" value="Unassembled WGS sequence"/>
</dbReference>